<accession>A0ABN1VNC4</accession>
<reference evidence="1 2" key="1">
    <citation type="journal article" date="2019" name="Int. J. Syst. Evol. Microbiol.">
        <title>The Global Catalogue of Microorganisms (GCM) 10K type strain sequencing project: providing services to taxonomists for standard genome sequencing and annotation.</title>
        <authorList>
            <consortium name="The Broad Institute Genomics Platform"/>
            <consortium name="The Broad Institute Genome Sequencing Center for Infectious Disease"/>
            <person name="Wu L."/>
            <person name="Ma J."/>
        </authorList>
    </citation>
    <scope>NUCLEOTIDE SEQUENCE [LARGE SCALE GENOMIC DNA]</scope>
    <source>
        <strain evidence="1 2">JCM 12762</strain>
    </source>
</reference>
<gene>
    <name evidence="1" type="ORF">GCM10009655_16510</name>
</gene>
<dbReference type="EMBL" id="BAAAKW010000029">
    <property type="protein sequence ID" value="GAA1217778.1"/>
    <property type="molecule type" value="Genomic_DNA"/>
</dbReference>
<protein>
    <submittedName>
        <fullName evidence="1">Uncharacterized protein</fullName>
    </submittedName>
</protein>
<proteinExistence type="predicted"/>
<comment type="caution">
    <text evidence="1">The sequence shown here is derived from an EMBL/GenBank/DDBJ whole genome shotgun (WGS) entry which is preliminary data.</text>
</comment>
<sequence length="700" mass="73655">MTATKPDLFISLSGIARLAQVQRPVVSMWRSRAAASDAPFPSPVAQDRGSEVFDARRVAEWLVATGRGNNPDVVADAPAFARFDATSRGDSESFHALTALVALRAAADEPIGAFDREQLLDLADEVDPDDTSLQSEVVAPGDELVAMARFVDVLVDGAYGASAAFESLLGERFREGSRALSRTALEPGATALVSELAMELARSNPAAHPNQPIFVDPTGACGDLLIAVLKSIDESVDAAAITANTNGSGARLLRRRLVAHQLPHASLAVSNTGEFSASGAPVHVAQFPHPESPVMSPVQILSEIDNIVLQMDDAQRAVVLAPASVLTDARLTAEADAIRSQILRSGKLRAIVRLPRGLVTGNPRQALALWVCGPAHESVARADKWTMVADLGDEPLSAGMRTDLVSDLTAAMGDEASIRAHAFRFARPVSTGALLARSGSLVASTKPVVTVPRTTATQQRQQVGADFPARLDAIIAALGEEAPEAVRNVVPTDSPLSLPAATLGSLAGSRHVRCLSGARLASEDLQADIGYAVIGVDELTGQVEVGARRIDRLVLAAEYPAARLTEPGDVVFCTSPHPKAFVDAAGFSVVRYPARILRINSSDPAGLVSELLASDIAEQSSREWKRWLVRRVVPAERAGLAQALESVASERAVLAERMRTLVDLENLLVGGVVAGTLTTHNNQIITGSGAAIIALPEGTN</sequence>
<name>A0ABN1VNC4_9MICO</name>
<keyword evidence="2" id="KW-1185">Reference proteome</keyword>
<dbReference type="Proteomes" id="UP001500943">
    <property type="component" value="Unassembled WGS sequence"/>
</dbReference>
<organism evidence="1 2">
    <name type="scientific">Rhodoglobus aureus</name>
    <dbReference type="NCBI Taxonomy" id="191497"/>
    <lineage>
        <taxon>Bacteria</taxon>
        <taxon>Bacillati</taxon>
        <taxon>Actinomycetota</taxon>
        <taxon>Actinomycetes</taxon>
        <taxon>Micrococcales</taxon>
        <taxon>Microbacteriaceae</taxon>
        <taxon>Rhodoglobus</taxon>
    </lineage>
</organism>
<dbReference type="RefSeq" id="WP_343924869.1">
    <property type="nucleotide sequence ID" value="NZ_BAAAKW010000029.1"/>
</dbReference>
<evidence type="ECO:0000313" key="1">
    <source>
        <dbReference type="EMBL" id="GAA1217778.1"/>
    </source>
</evidence>
<evidence type="ECO:0000313" key="2">
    <source>
        <dbReference type="Proteomes" id="UP001500943"/>
    </source>
</evidence>